<evidence type="ECO:0000256" key="3">
    <source>
        <dbReference type="ARBA" id="ARBA00022917"/>
    </source>
</evidence>
<evidence type="ECO:0000313" key="7">
    <source>
        <dbReference type="EnsemblMetazoa" id="CLYHEMP024074.1"/>
    </source>
</evidence>
<evidence type="ECO:0000256" key="5">
    <source>
        <dbReference type="HAMAP-Rule" id="MF_03010"/>
    </source>
</evidence>
<dbReference type="PANTHER" id="PTHR13022">
    <property type="entry name" value="EUKARYOTIC TRANSLATION INITIATION FACTOR 3 SUBUNIT 11"/>
    <property type="match status" value="1"/>
</dbReference>
<comment type="subcellular location">
    <subcellularLocation>
        <location evidence="5">Cytoplasm</location>
    </subcellularLocation>
</comment>
<dbReference type="OrthoDB" id="337745at2759"/>
<evidence type="ECO:0000256" key="2">
    <source>
        <dbReference type="ARBA" id="ARBA00022540"/>
    </source>
</evidence>
<organism evidence="7 8">
    <name type="scientific">Clytia hemisphaerica</name>
    <dbReference type="NCBI Taxonomy" id="252671"/>
    <lineage>
        <taxon>Eukaryota</taxon>
        <taxon>Metazoa</taxon>
        <taxon>Cnidaria</taxon>
        <taxon>Hydrozoa</taxon>
        <taxon>Hydroidolina</taxon>
        <taxon>Leptothecata</taxon>
        <taxon>Obeliida</taxon>
        <taxon>Clytiidae</taxon>
        <taxon>Clytia</taxon>
    </lineage>
</organism>
<dbReference type="InterPro" id="IPR036390">
    <property type="entry name" value="WH_DNA-bd_sf"/>
</dbReference>
<evidence type="ECO:0000259" key="6">
    <source>
        <dbReference type="PROSITE" id="PS50250"/>
    </source>
</evidence>
<dbReference type="InterPro" id="IPR033464">
    <property type="entry name" value="CSN8_PSD8_EIF3K"/>
</dbReference>
<dbReference type="AlphaFoldDB" id="A0A7M5XIE4"/>
<dbReference type="Gene3D" id="1.10.10.10">
    <property type="entry name" value="Winged helix-like DNA-binding domain superfamily/Winged helix DNA-binding domain"/>
    <property type="match status" value="1"/>
</dbReference>
<dbReference type="InterPro" id="IPR009374">
    <property type="entry name" value="eIF3k"/>
</dbReference>
<dbReference type="GO" id="GO:0003743">
    <property type="term" value="F:translation initiation factor activity"/>
    <property type="evidence" value="ECO:0007669"/>
    <property type="project" value="UniProtKB-UniRule"/>
</dbReference>
<protein>
    <recommendedName>
        <fullName evidence="5">Eukaryotic translation initiation factor 3 subunit K</fullName>
        <shortName evidence="5">eIF3k</shortName>
    </recommendedName>
    <alternativeName>
        <fullName evidence="5">eIF-3 p25</fullName>
    </alternativeName>
</protein>
<reference evidence="7" key="1">
    <citation type="submission" date="2021-01" db="UniProtKB">
        <authorList>
            <consortium name="EnsemblMetazoa"/>
        </authorList>
    </citation>
    <scope>IDENTIFICATION</scope>
</reference>
<dbReference type="FunFam" id="1.25.40.250:FF:000001">
    <property type="entry name" value="Eukaryotic translation initiation factor 3 subunit K"/>
    <property type="match status" value="1"/>
</dbReference>
<sequence>MTDLMKEEGVAALLKGIDRYNPENLAPLEDYVKMQAMKQTYNLDANLAVLKLYQFNPQMFKEDITCQILLQALMNLPNTNFTLCKCLMIEQHQSMENVNKVIELSNLLETCEFQQFWQELKTCTELIEGIKGFKESIKSFIASVLNITYQNIDKNLLKEILGGIEDEDLAEFCKDNDWKIDGEFVSIRNQDAHVKSKNISEKITFENVSPIIKTCTR</sequence>
<keyword evidence="8" id="KW-1185">Reference proteome</keyword>
<dbReference type="InterPro" id="IPR016020">
    <property type="entry name" value="Transl_init_fac_sub12_N_euk"/>
</dbReference>
<dbReference type="GO" id="GO:0005852">
    <property type="term" value="C:eukaryotic translation initiation factor 3 complex"/>
    <property type="evidence" value="ECO:0007669"/>
    <property type="project" value="UniProtKB-UniRule"/>
</dbReference>
<evidence type="ECO:0000313" key="8">
    <source>
        <dbReference type="Proteomes" id="UP000594262"/>
    </source>
</evidence>
<keyword evidence="3 5" id="KW-0648">Protein biosynthesis</keyword>
<dbReference type="GO" id="GO:0006446">
    <property type="term" value="P:regulation of translational initiation"/>
    <property type="evidence" value="ECO:0007669"/>
    <property type="project" value="InterPro"/>
</dbReference>
<dbReference type="PANTHER" id="PTHR13022:SF0">
    <property type="entry name" value="EUKARYOTIC TRANSLATION INITIATION FACTOR 3 SUBUNIT K"/>
    <property type="match status" value="1"/>
</dbReference>
<dbReference type="GO" id="GO:0033290">
    <property type="term" value="C:eukaryotic 48S preinitiation complex"/>
    <property type="evidence" value="ECO:0007669"/>
    <property type="project" value="UniProtKB-UniRule"/>
</dbReference>
<dbReference type="PROSITE" id="PS50250">
    <property type="entry name" value="PCI"/>
    <property type="match status" value="1"/>
</dbReference>
<keyword evidence="1 5" id="KW-0963">Cytoplasm</keyword>
<evidence type="ECO:0000256" key="4">
    <source>
        <dbReference type="ARBA" id="ARBA00057041"/>
    </source>
</evidence>
<accession>A0A7M5XIE4</accession>
<dbReference type="GO" id="GO:0003723">
    <property type="term" value="F:RNA binding"/>
    <property type="evidence" value="ECO:0007669"/>
    <property type="project" value="UniProtKB-UniRule"/>
</dbReference>
<dbReference type="Pfam" id="PF10075">
    <property type="entry name" value="CSN8_PSD8_EIF3K"/>
    <property type="match status" value="1"/>
</dbReference>
<proteinExistence type="inferred from homology"/>
<dbReference type="InterPro" id="IPR036388">
    <property type="entry name" value="WH-like_DNA-bd_sf"/>
</dbReference>
<dbReference type="FunFam" id="1.10.10.10:FF:000212">
    <property type="entry name" value="Eukaryotic translation initiation factor 3 subunit K"/>
    <property type="match status" value="1"/>
</dbReference>
<dbReference type="GO" id="GO:0016282">
    <property type="term" value="C:eukaryotic 43S preinitiation complex"/>
    <property type="evidence" value="ECO:0007669"/>
    <property type="project" value="UniProtKB-UniRule"/>
</dbReference>
<dbReference type="EnsemblMetazoa" id="CLYHEMT024074.1">
    <property type="protein sequence ID" value="CLYHEMP024074.1"/>
    <property type="gene ID" value="CLYHEMG024074"/>
</dbReference>
<comment type="function">
    <text evidence="4">Component of the eukaryotic translation initiation factor 3 (eIF-3) complex, which is required for several steps in the initiation of protein synthesis. The eIF-3 complex associates with the 40S ribosome and facilitates the recruitment of eIF-1, eIF-1A, eIF-2:GTP:methionyl-tRNAi and eIF-5 to form the 43S pre-initiation complex (43S PIC). The eIF-3 complex stimulates mRNA recruitment to the 43S PIC and scanning of the mRNA for AUG recognition. The eIF-3 complex is also required for disassembly and recycling of post-termination ribosomal complexes and subsequently prevents premature joining of the 40S and 60S ribosomal subunits prior to initiation. The eIF-3 complex specifically targets and initiates translation of a subset of mRNAs involved in cell proliferation, including cell cycling, differentiation and apoptosis, and uses different modes of RNA stem-loop binding to exert either translational activation or repression.</text>
</comment>
<dbReference type="Gene3D" id="1.25.40.250">
    <property type="entry name" value="ARM repeat, domain 1"/>
    <property type="match status" value="1"/>
</dbReference>
<dbReference type="GO" id="GO:0043022">
    <property type="term" value="F:ribosome binding"/>
    <property type="evidence" value="ECO:0007669"/>
    <property type="project" value="InterPro"/>
</dbReference>
<evidence type="ECO:0000256" key="1">
    <source>
        <dbReference type="ARBA" id="ARBA00022490"/>
    </source>
</evidence>
<dbReference type="SUPFAM" id="SSF48371">
    <property type="entry name" value="ARM repeat"/>
    <property type="match status" value="1"/>
</dbReference>
<dbReference type="InterPro" id="IPR016024">
    <property type="entry name" value="ARM-type_fold"/>
</dbReference>
<dbReference type="GO" id="GO:0001732">
    <property type="term" value="P:formation of cytoplasmic translation initiation complex"/>
    <property type="evidence" value="ECO:0007669"/>
    <property type="project" value="UniProtKB-UniRule"/>
</dbReference>
<dbReference type="InterPro" id="IPR000717">
    <property type="entry name" value="PCI_dom"/>
</dbReference>
<dbReference type="Proteomes" id="UP000594262">
    <property type="component" value="Unplaced"/>
</dbReference>
<dbReference type="HAMAP" id="MF_03010">
    <property type="entry name" value="eIF3k"/>
    <property type="match status" value="1"/>
</dbReference>
<feature type="domain" description="PCI" evidence="6">
    <location>
        <begin position="41"/>
        <end position="202"/>
    </location>
</feature>
<comment type="subunit">
    <text evidence="5">Component of the eukaryotic translation initiation factor 3 (eIF-3) complex.</text>
</comment>
<keyword evidence="2 5" id="KW-0396">Initiation factor</keyword>
<comment type="similarity">
    <text evidence="5">Belongs to the eIF-3 subunit K family.</text>
</comment>
<dbReference type="SUPFAM" id="SSF46785">
    <property type="entry name" value="Winged helix' DNA-binding domain"/>
    <property type="match status" value="1"/>
</dbReference>
<dbReference type="GeneID" id="136822561"/>
<dbReference type="RefSeq" id="XP_066934927.1">
    <property type="nucleotide sequence ID" value="XM_067078826.1"/>
</dbReference>
<comment type="function">
    <text evidence="5">Component of the eukaryotic translation initiation factor 3 (eIF-3) complex, which is involved in protein synthesis of a specialized repertoire of mRNAs and, together with other initiation factors, stimulates binding of mRNA and methionyl-tRNAi to the 40S ribosome. The eIF-3 complex specifically targets and initiates translation of a subset of mRNAs involved in cell proliferation.</text>
</comment>
<name>A0A7M5XIE4_9CNID</name>